<reference evidence="3" key="1">
    <citation type="journal article" date="2010" name="Science">
        <title>Signatures of adaptation to obligate biotrophy in the Hyaloperonospora arabidopsidis genome.</title>
        <authorList>
            <person name="Baxter L."/>
            <person name="Tripathy S."/>
            <person name="Ishaque N."/>
            <person name="Boot N."/>
            <person name="Cabral A."/>
            <person name="Kemen E."/>
            <person name="Thines M."/>
            <person name="Ah-Fong A."/>
            <person name="Anderson R."/>
            <person name="Badejoko W."/>
            <person name="Bittner-Eddy P."/>
            <person name="Boore J.L."/>
            <person name="Chibucos M.C."/>
            <person name="Coates M."/>
            <person name="Dehal P."/>
            <person name="Delehaunty K."/>
            <person name="Dong S."/>
            <person name="Downton P."/>
            <person name="Dumas B."/>
            <person name="Fabro G."/>
            <person name="Fronick C."/>
            <person name="Fuerstenberg S.I."/>
            <person name="Fulton L."/>
            <person name="Gaulin E."/>
            <person name="Govers F."/>
            <person name="Hughes L."/>
            <person name="Humphray S."/>
            <person name="Jiang R.H."/>
            <person name="Judelson H."/>
            <person name="Kamoun S."/>
            <person name="Kyung K."/>
            <person name="Meijer H."/>
            <person name="Minx P."/>
            <person name="Morris P."/>
            <person name="Nelson J."/>
            <person name="Phuntumart V."/>
            <person name="Qutob D."/>
            <person name="Rehmany A."/>
            <person name="Rougon-Cardoso A."/>
            <person name="Ryden P."/>
            <person name="Torto-Alalibo T."/>
            <person name="Studholme D."/>
            <person name="Wang Y."/>
            <person name="Win J."/>
            <person name="Wood J."/>
            <person name="Clifton S.W."/>
            <person name="Rogers J."/>
            <person name="Van den Ackerveken G."/>
            <person name="Jones J.D."/>
            <person name="McDowell J.M."/>
            <person name="Beynon J."/>
            <person name="Tyler B.M."/>
        </authorList>
    </citation>
    <scope>NUCLEOTIDE SEQUENCE [LARGE SCALE GENOMIC DNA]</scope>
    <source>
        <strain evidence="3">Emoy2</strain>
    </source>
</reference>
<keyword evidence="3" id="KW-1185">Reference proteome</keyword>
<accession>M4C5L6</accession>
<organism evidence="2 3">
    <name type="scientific">Hyaloperonospora arabidopsidis (strain Emoy2)</name>
    <name type="common">Downy mildew agent</name>
    <name type="synonym">Peronospora arabidopsidis</name>
    <dbReference type="NCBI Taxonomy" id="559515"/>
    <lineage>
        <taxon>Eukaryota</taxon>
        <taxon>Sar</taxon>
        <taxon>Stramenopiles</taxon>
        <taxon>Oomycota</taxon>
        <taxon>Peronosporomycetes</taxon>
        <taxon>Peronosporales</taxon>
        <taxon>Peronosporaceae</taxon>
        <taxon>Hyaloperonospora</taxon>
    </lineage>
</organism>
<dbReference type="EnsemblProtists" id="HpaT814392">
    <property type="protein sequence ID" value="HpaP814392"/>
    <property type="gene ID" value="HpaG814392"/>
</dbReference>
<dbReference type="HOGENOM" id="CLU_2908873_0_0_1"/>
<name>M4C5L6_HYAAE</name>
<evidence type="ECO:0000313" key="2">
    <source>
        <dbReference type="EnsemblProtists" id="HpaP814392"/>
    </source>
</evidence>
<dbReference type="VEuPathDB" id="FungiDB:HpaG814392"/>
<dbReference type="AlphaFoldDB" id="M4C5L6"/>
<dbReference type="EMBL" id="JH598395">
    <property type="status" value="NOT_ANNOTATED_CDS"/>
    <property type="molecule type" value="Genomic_DNA"/>
</dbReference>
<protein>
    <submittedName>
        <fullName evidence="2">Uncharacterized protein</fullName>
    </submittedName>
</protein>
<feature type="region of interest" description="Disordered" evidence="1">
    <location>
        <begin position="14"/>
        <end position="62"/>
    </location>
</feature>
<evidence type="ECO:0000256" key="1">
    <source>
        <dbReference type="SAM" id="MobiDB-lite"/>
    </source>
</evidence>
<dbReference type="InParanoid" id="M4C5L6"/>
<proteinExistence type="predicted"/>
<evidence type="ECO:0000313" key="3">
    <source>
        <dbReference type="Proteomes" id="UP000011713"/>
    </source>
</evidence>
<reference evidence="2" key="2">
    <citation type="submission" date="2015-06" db="UniProtKB">
        <authorList>
            <consortium name="EnsemblProtists"/>
        </authorList>
    </citation>
    <scope>IDENTIFICATION</scope>
    <source>
        <strain evidence="2">Emoy2</strain>
    </source>
</reference>
<sequence length="62" mass="7209">MVYRHASIASPLFELQHEGKSKQRVLHKNPAQPQLKARSAIFHDSGDRNEWNRVCTQQQSPR</sequence>
<dbReference type="Proteomes" id="UP000011713">
    <property type="component" value="Unassembled WGS sequence"/>
</dbReference>